<dbReference type="EMBL" id="CP018477">
    <property type="protein sequence ID" value="ASV73450.1"/>
    <property type="molecule type" value="Genomic_DNA"/>
</dbReference>
<evidence type="ECO:0000313" key="1">
    <source>
        <dbReference type="EMBL" id="ASV73450.1"/>
    </source>
</evidence>
<reference evidence="1 2" key="1">
    <citation type="journal article" name="Front. Microbiol.">
        <title>Sugar Metabolism of the First Thermophilic Planctomycete Thermogutta terrifontis: Comparative Genomic and Transcriptomic Approaches.</title>
        <authorList>
            <person name="Elcheninov A.G."/>
            <person name="Menzel P."/>
            <person name="Gudbergsdottir S.R."/>
            <person name="Slesarev A.I."/>
            <person name="Kadnikov V.V."/>
            <person name="Krogh A."/>
            <person name="Bonch-Osmolovskaya E.A."/>
            <person name="Peng X."/>
            <person name="Kublanov I.V."/>
        </authorList>
    </citation>
    <scope>NUCLEOTIDE SEQUENCE [LARGE SCALE GENOMIC DNA]</scope>
    <source>
        <strain evidence="1 2">R1</strain>
    </source>
</reference>
<accession>A0A286RBW5</accession>
<gene>
    <name evidence="1" type="ORF">THTE_0848</name>
</gene>
<dbReference type="AlphaFoldDB" id="A0A286RBW5"/>
<evidence type="ECO:0000313" key="2">
    <source>
        <dbReference type="Proteomes" id="UP000215086"/>
    </source>
</evidence>
<dbReference type="Proteomes" id="UP000215086">
    <property type="component" value="Chromosome"/>
</dbReference>
<dbReference type="KEGG" id="ttf:THTE_0848"/>
<organism evidence="1 2">
    <name type="scientific">Thermogutta terrifontis</name>
    <dbReference type="NCBI Taxonomy" id="1331910"/>
    <lineage>
        <taxon>Bacteria</taxon>
        <taxon>Pseudomonadati</taxon>
        <taxon>Planctomycetota</taxon>
        <taxon>Planctomycetia</taxon>
        <taxon>Pirellulales</taxon>
        <taxon>Thermoguttaceae</taxon>
        <taxon>Thermogutta</taxon>
    </lineage>
</organism>
<protein>
    <submittedName>
        <fullName evidence="1">Uncharacterized protein</fullName>
    </submittedName>
</protein>
<sequence>MVRLSLGELGLEILKLLGSLARFGVPGQDDLAPRLGL</sequence>
<keyword evidence="2" id="KW-1185">Reference proteome</keyword>
<proteinExistence type="predicted"/>
<name>A0A286RBW5_9BACT</name>